<dbReference type="SUPFAM" id="SSF52922">
    <property type="entry name" value="TK C-terminal domain-like"/>
    <property type="match status" value="1"/>
</dbReference>
<feature type="domain" description="Transketolase-like pyrimidine-binding" evidence="15">
    <location>
        <begin position="220"/>
        <end position="390"/>
    </location>
</feature>
<evidence type="ECO:0000256" key="5">
    <source>
        <dbReference type="ARBA" id="ARBA00001964"/>
    </source>
</evidence>
<dbReference type="PANTHER" id="PTHR43522:SF2">
    <property type="entry name" value="TRANSKETOLASE 1-RELATED"/>
    <property type="match status" value="1"/>
</dbReference>
<dbReference type="InterPro" id="IPR033247">
    <property type="entry name" value="Transketolase_fam"/>
</dbReference>
<feature type="non-terminal residue" evidence="16">
    <location>
        <position position="468"/>
    </location>
</feature>
<evidence type="ECO:0000313" key="16">
    <source>
        <dbReference type="EMBL" id="SUZ73416.1"/>
    </source>
</evidence>
<name>A0A381Q244_9ZZZZ</name>
<comment type="cofactor">
    <cofactor evidence="1">
        <name>Ca(2+)</name>
        <dbReference type="ChEBI" id="CHEBI:29108"/>
    </cofactor>
</comment>
<comment type="cofactor">
    <cofactor evidence="3">
        <name>Co(2+)</name>
        <dbReference type="ChEBI" id="CHEBI:48828"/>
    </cofactor>
</comment>
<evidence type="ECO:0000256" key="7">
    <source>
        <dbReference type="ARBA" id="ARBA00011738"/>
    </source>
</evidence>
<evidence type="ECO:0000256" key="2">
    <source>
        <dbReference type="ARBA" id="ARBA00001936"/>
    </source>
</evidence>
<keyword evidence="10" id="KW-0479">Metal-binding</keyword>
<dbReference type="PANTHER" id="PTHR43522">
    <property type="entry name" value="TRANSKETOLASE"/>
    <property type="match status" value="1"/>
</dbReference>
<dbReference type="Pfam" id="PF00456">
    <property type="entry name" value="Transketolase_N"/>
    <property type="match status" value="1"/>
</dbReference>
<comment type="similarity">
    <text evidence="6">Belongs to the transketolase family.</text>
</comment>
<comment type="subunit">
    <text evidence="7">Homodimer.</text>
</comment>
<sequence>MAIAERNLRARFGADLCDHRTFVVCGDGDLAEGISHEAASLAGHQGLGRLVAIYDDNHVTIDGPTELALSDDAAARFRAYGWHVLDLGEAAEDLDAIEDAFREAMAVKERPSLVVLRSHIGHPSPDVDSSAVHGYSLTDDGITATKARMGLPEAEAFWVPDDVLALYRQAGRRGADARTDWEQRLEQFTGDRAAWDAAQGGRGVAGWADVLPSWEAGAAVATRKAGNACIQALLDVVPGLLGGGADLTGNTGTTILGHGVQGPDCPEGRQLFFGVREHAMGAICNGLALHGGMLPVNGTFLVFSDYMRGAVRLAALSGARTVFVWSHDSVGVGEDGPTHQPVEHAAALRAIPGLPVFRPADANETVGVWRHIVEADGPTALLLTRQDVPVLSGTDDHRAVARGGYALAEPDSDPDVILIGTGSEVAVALDAAATLTAAGHSVRVVSMPCIELFAAQDDAYRTAVLPPG</sequence>
<accession>A0A381Q244</accession>
<comment type="cofactor">
    <cofactor evidence="2">
        <name>Mn(2+)</name>
        <dbReference type="ChEBI" id="CHEBI:29035"/>
    </cofactor>
</comment>
<dbReference type="Gene3D" id="3.40.50.970">
    <property type="match status" value="2"/>
</dbReference>
<evidence type="ECO:0000256" key="6">
    <source>
        <dbReference type="ARBA" id="ARBA00007131"/>
    </source>
</evidence>
<dbReference type="Gene3D" id="3.40.50.920">
    <property type="match status" value="1"/>
</dbReference>
<evidence type="ECO:0000256" key="13">
    <source>
        <dbReference type="ARBA" id="ARBA00023052"/>
    </source>
</evidence>
<evidence type="ECO:0000256" key="14">
    <source>
        <dbReference type="ARBA" id="ARBA00049473"/>
    </source>
</evidence>
<dbReference type="EC" id="2.2.1.1" evidence="8"/>
<dbReference type="InterPro" id="IPR020826">
    <property type="entry name" value="Transketolase_BS"/>
</dbReference>
<dbReference type="Pfam" id="PF22613">
    <property type="entry name" value="Transketolase_C_1"/>
    <property type="match status" value="1"/>
</dbReference>
<protein>
    <recommendedName>
        <fullName evidence="8">transketolase</fullName>
        <ecNumber evidence="8">2.2.1.1</ecNumber>
    </recommendedName>
</protein>
<dbReference type="FunFam" id="3.40.50.970:FF:000045">
    <property type="entry name" value="Transketolase"/>
    <property type="match status" value="1"/>
</dbReference>
<evidence type="ECO:0000259" key="15">
    <source>
        <dbReference type="SMART" id="SM00861"/>
    </source>
</evidence>
<keyword evidence="12" id="KW-0460">Magnesium</keyword>
<keyword evidence="11" id="KW-0106">Calcium</keyword>
<evidence type="ECO:0000256" key="10">
    <source>
        <dbReference type="ARBA" id="ARBA00022723"/>
    </source>
</evidence>
<comment type="cofactor">
    <cofactor evidence="5">
        <name>thiamine diphosphate</name>
        <dbReference type="ChEBI" id="CHEBI:58937"/>
    </cofactor>
</comment>
<dbReference type="GO" id="GO:0006098">
    <property type="term" value="P:pentose-phosphate shunt"/>
    <property type="evidence" value="ECO:0007669"/>
    <property type="project" value="TreeGrafter"/>
</dbReference>
<dbReference type="InterPro" id="IPR005474">
    <property type="entry name" value="Transketolase_N"/>
</dbReference>
<comment type="catalytic activity">
    <reaction evidence="14">
        <text>D-sedoheptulose 7-phosphate + D-glyceraldehyde 3-phosphate = aldehydo-D-ribose 5-phosphate + D-xylulose 5-phosphate</text>
        <dbReference type="Rhea" id="RHEA:10508"/>
        <dbReference type="ChEBI" id="CHEBI:57483"/>
        <dbReference type="ChEBI" id="CHEBI:57737"/>
        <dbReference type="ChEBI" id="CHEBI:58273"/>
        <dbReference type="ChEBI" id="CHEBI:59776"/>
        <dbReference type="EC" id="2.2.1.1"/>
    </reaction>
</comment>
<dbReference type="GO" id="GO:0046872">
    <property type="term" value="F:metal ion binding"/>
    <property type="evidence" value="ECO:0007669"/>
    <property type="project" value="UniProtKB-KW"/>
</dbReference>
<keyword evidence="9" id="KW-0808">Transferase</keyword>
<dbReference type="Pfam" id="PF02779">
    <property type="entry name" value="Transket_pyr"/>
    <property type="match status" value="1"/>
</dbReference>
<evidence type="ECO:0000256" key="9">
    <source>
        <dbReference type="ARBA" id="ARBA00022679"/>
    </source>
</evidence>
<evidence type="ECO:0000256" key="1">
    <source>
        <dbReference type="ARBA" id="ARBA00001913"/>
    </source>
</evidence>
<evidence type="ECO:0000256" key="8">
    <source>
        <dbReference type="ARBA" id="ARBA00013152"/>
    </source>
</evidence>
<dbReference type="EMBL" id="UINC01001178">
    <property type="protein sequence ID" value="SUZ73416.1"/>
    <property type="molecule type" value="Genomic_DNA"/>
</dbReference>
<dbReference type="SUPFAM" id="SSF52518">
    <property type="entry name" value="Thiamin diphosphate-binding fold (THDP-binding)"/>
    <property type="match status" value="2"/>
</dbReference>
<dbReference type="CDD" id="cd07033">
    <property type="entry name" value="TPP_PYR_DXS_TK_like"/>
    <property type="match status" value="1"/>
</dbReference>
<gene>
    <name evidence="16" type="ORF">METZ01_LOCUS26270</name>
</gene>
<organism evidence="16">
    <name type="scientific">marine metagenome</name>
    <dbReference type="NCBI Taxonomy" id="408172"/>
    <lineage>
        <taxon>unclassified sequences</taxon>
        <taxon>metagenomes</taxon>
        <taxon>ecological metagenomes</taxon>
    </lineage>
</organism>
<dbReference type="GO" id="GO:0004802">
    <property type="term" value="F:transketolase activity"/>
    <property type="evidence" value="ECO:0007669"/>
    <property type="project" value="UniProtKB-EC"/>
</dbReference>
<evidence type="ECO:0000256" key="12">
    <source>
        <dbReference type="ARBA" id="ARBA00022842"/>
    </source>
</evidence>
<evidence type="ECO:0000256" key="11">
    <source>
        <dbReference type="ARBA" id="ARBA00022837"/>
    </source>
</evidence>
<dbReference type="InterPro" id="IPR055152">
    <property type="entry name" value="Transketolase-like_C_2"/>
</dbReference>
<dbReference type="InterPro" id="IPR029061">
    <property type="entry name" value="THDP-binding"/>
</dbReference>
<dbReference type="PROSITE" id="PS00802">
    <property type="entry name" value="TRANSKETOLASE_2"/>
    <property type="match status" value="1"/>
</dbReference>
<reference evidence="16" key="1">
    <citation type="submission" date="2018-05" db="EMBL/GenBank/DDBJ databases">
        <authorList>
            <person name="Lanie J.A."/>
            <person name="Ng W.-L."/>
            <person name="Kazmierczak K.M."/>
            <person name="Andrzejewski T.M."/>
            <person name="Davidsen T.M."/>
            <person name="Wayne K.J."/>
            <person name="Tettelin H."/>
            <person name="Glass J.I."/>
            <person name="Rusch D."/>
            <person name="Podicherti R."/>
            <person name="Tsui H.-C.T."/>
            <person name="Winkler M.E."/>
        </authorList>
    </citation>
    <scope>NUCLEOTIDE SEQUENCE</scope>
</reference>
<evidence type="ECO:0000256" key="4">
    <source>
        <dbReference type="ARBA" id="ARBA00001946"/>
    </source>
</evidence>
<dbReference type="SMART" id="SM00861">
    <property type="entry name" value="Transket_pyr"/>
    <property type="match status" value="1"/>
</dbReference>
<dbReference type="GO" id="GO:0005829">
    <property type="term" value="C:cytosol"/>
    <property type="evidence" value="ECO:0007669"/>
    <property type="project" value="TreeGrafter"/>
</dbReference>
<comment type="cofactor">
    <cofactor evidence="4">
        <name>Mg(2+)</name>
        <dbReference type="ChEBI" id="CHEBI:18420"/>
    </cofactor>
</comment>
<keyword evidence="13" id="KW-0786">Thiamine pyrophosphate</keyword>
<dbReference type="AlphaFoldDB" id="A0A381Q244"/>
<proteinExistence type="inferred from homology"/>
<dbReference type="InterPro" id="IPR009014">
    <property type="entry name" value="Transketo_C/PFOR_II"/>
</dbReference>
<dbReference type="InterPro" id="IPR005475">
    <property type="entry name" value="Transketolase-like_Pyr-bd"/>
</dbReference>
<evidence type="ECO:0000256" key="3">
    <source>
        <dbReference type="ARBA" id="ARBA00001941"/>
    </source>
</evidence>